<comment type="subcellular location">
    <subcellularLocation>
        <location evidence="1">Secreted</location>
    </subcellularLocation>
</comment>
<gene>
    <name evidence="6" type="ORF">BDFB_005017</name>
</gene>
<evidence type="ECO:0000256" key="4">
    <source>
        <dbReference type="ARBA" id="ARBA00022729"/>
    </source>
</evidence>
<dbReference type="InterPro" id="IPR031420">
    <property type="entry name" value="UPF0669"/>
</dbReference>
<dbReference type="Proteomes" id="UP000292052">
    <property type="component" value="Unassembled WGS sequence"/>
</dbReference>
<evidence type="ECO:0000313" key="7">
    <source>
        <dbReference type="Proteomes" id="UP000292052"/>
    </source>
</evidence>
<dbReference type="Pfam" id="PF17065">
    <property type="entry name" value="UPF0669"/>
    <property type="match status" value="1"/>
</dbReference>
<evidence type="ECO:0000256" key="3">
    <source>
        <dbReference type="ARBA" id="ARBA00022525"/>
    </source>
</evidence>
<organism evidence="6 7">
    <name type="scientific">Asbolus verrucosus</name>
    <name type="common">Desert ironclad beetle</name>
    <dbReference type="NCBI Taxonomy" id="1661398"/>
    <lineage>
        <taxon>Eukaryota</taxon>
        <taxon>Metazoa</taxon>
        <taxon>Ecdysozoa</taxon>
        <taxon>Arthropoda</taxon>
        <taxon>Hexapoda</taxon>
        <taxon>Insecta</taxon>
        <taxon>Pterygota</taxon>
        <taxon>Neoptera</taxon>
        <taxon>Endopterygota</taxon>
        <taxon>Coleoptera</taxon>
        <taxon>Polyphaga</taxon>
        <taxon>Cucujiformia</taxon>
        <taxon>Tenebrionidae</taxon>
        <taxon>Pimeliinae</taxon>
        <taxon>Asbolus</taxon>
    </lineage>
</organism>
<dbReference type="PANTHER" id="PTHR31703:SF2">
    <property type="entry name" value="UPF0669 PROTEIN C6ORF120"/>
    <property type="match status" value="1"/>
</dbReference>
<dbReference type="OrthoDB" id="10046613at2759"/>
<dbReference type="EMBL" id="QDEB01038074">
    <property type="protein sequence ID" value="RZC39012.1"/>
    <property type="molecule type" value="Genomic_DNA"/>
</dbReference>
<evidence type="ECO:0000256" key="1">
    <source>
        <dbReference type="ARBA" id="ARBA00004613"/>
    </source>
</evidence>
<reference evidence="6 7" key="1">
    <citation type="submission" date="2017-03" db="EMBL/GenBank/DDBJ databases">
        <title>Genome of the blue death feigning beetle - Asbolus verrucosus.</title>
        <authorList>
            <person name="Rider S.D."/>
        </authorList>
    </citation>
    <scope>NUCLEOTIDE SEQUENCE [LARGE SCALE GENOMIC DNA]</scope>
    <source>
        <strain evidence="6">Butters</strain>
        <tissue evidence="6">Head and leg muscle</tissue>
    </source>
</reference>
<keyword evidence="3" id="KW-0964">Secreted</keyword>
<keyword evidence="5" id="KW-0325">Glycoprotein</keyword>
<dbReference type="PANTHER" id="PTHR31703">
    <property type="entry name" value="UPF0669 PROTEIN C6ORF120"/>
    <property type="match status" value="1"/>
</dbReference>
<evidence type="ECO:0000313" key="6">
    <source>
        <dbReference type="EMBL" id="RZC39012.1"/>
    </source>
</evidence>
<dbReference type="Gene3D" id="2.60.120.380">
    <property type="match status" value="1"/>
</dbReference>
<protein>
    <submittedName>
        <fullName evidence="6">UPF0669 protein-like</fullName>
    </submittedName>
</protein>
<keyword evidence="4" id="KW-0732">Signal</keyword>
<evidence type="ECO:0000256" key="2">
    <source>
        <dbReference type="ARBA" id="ARBA00008960"/>
    </source>
</evidence>
<comment type="caution">
    <text evidence="6">The sequence shown here is derived from an EMBL/GenBank/DDBJ whole genome shotgun (WGS) entry which is preliminary data.</text>
</comment>
<name>A0A482W1I7_ASBVE</name>
<dbReference type="AlphaFoldDB" id="A0A482W1I7"/>
<comment type="similarity">
    <text evidence="2">Belongs to the UPF0669 family.</text>
</comment>
<dbReference type="GO" id="GO:0005576">
    <property type="term" value="C:extracellular region"/>
    <property type="evidence" value="ECO:0007669"/>
    <property type="project" value="UniProtKB-SubCell"/>
</dbReference>
<sequence length="166" mass="19212">SFLACASGKVFLFRLESEVNGQDFVYYKIMHPGNLLLVLESQEGDADIYVSEKTPSPTYHPESYDFHSATCGTDSVTIPKKYCDFVGIYGYSSYNKFTLEVYQMPDTGENYFDEEETYREHHIDNNENTIVDKKEARKAPTKVKKKLKNIPNGLWPFLELFEMLFL</sequence>
<evidence type="ECO:0000256" key="5">
    <source>
        <dbReference type="ARBA" id="ARBA00023180"/>
    </source>
</evidence>
<accession>A0A482W1I7</accession>
<dbReference type="STRING" id="1661398.A0A482W1I7"/>
<keyword evidence="7" id="KW-1185">Reference proteome</keyword>
<proteinExistence type="inferred from homology"/>
<feature type="non-terminal residue" evidence="6">
    <location>
        <position position="1"/>
    </location>
</feature>